<dbReference type="AlphaFoldDB" id="A0A644ZXT4"/>
<accession>A0A644ZXT4</accession>
<dbReference type="InterPro" id="IPR017853">
    <property type="entry name" value="GH"/>
</dbReference>
<dbReference type="InterPro" id="IPR027849">
    <property type="entry name" value="DUF4434"/>
</dbReference>
<gene>
    <name evidence="2" type="ORF">SDC9_89059</name>
</gene>
<organism evidence="2">
    <name type="scientific">bioreactor metagenome</name>
    <dbReference type="NCBI Taxonomy" id="1076179"/>
    <lineage>
        <taxon>unclassified sequences</taxon>
        <taxon>metagenomes</taxon>
        <taxon>ecological metagenomes</taxon>
    </lineage>
</organism>
<dbReference type="SUPFAM" id="SSF51445">
    <property type="entry name" value="(Trans)glycosidases"/>
    <property type="match status" value="1"/>
</dbReference>
<protein>
    <recommendedName>
        <fullName evidence="1">DUF4434 domain-containing protein</fullName>
    </recommendedName>
</protein>
<evidence type="ECO:0000259" key="1">
    <source>
        <dbReference type="Pfam" id="PF14488"/>
    </source>
</evidence>
<evidence type="ECO:0000313" key="2">
    <source>
        <dbReference type="EMBL" id="MPM42394.1"/>
    </source>
</evidence>
<feature type="domain" description="DUF4434" evidence="1">
    <location>
        <begin position="8"/>
        <end position="228"/>
    </location>
</feature>
<dbReference type="Gene3D" id="3.20.20.80">
    <property type="entry name" value="Glycosidases"/>
    <property type="match status" value="1"/>
</dbReference>
<name>A0A644ZXT4_9ZZZZ</name>
<reference evidence="2" key="1">
    <citation type="submission" date="2019-08" db="EMBL/GenBank/DDBJ databases">
        <authorList>
            <person name="Kucharzyk K."/>
            <person name="Murdoch R.W."/>
            <person name="Higgins S."/>
            <person name="Loffler F."/>
        </authorList>
    </citation>
    <scope>NUCLEOTIDE SEQUENCE</scope>
</reference>
<dbReference type="EMBL" id="VSSQ01009715">
    <property type="protein sequence ID" value="MPM42394.1"/>
    <property type="molecule type" value="Genomic_DNA"/>
</dbReference>
<proteinExistence type="predicted"/>
<dbReference type="Gene3D" id="2.60.120.260">
    <property type="entry name" value="Galactose-binding domain-like"/>
    <property type="match status" value="1"/>
</dbReference>
<sequence>MAPAYAKDEKSPVEAIMETADKHKMKVFMSSGWAVDQDDDLRKPEIKETQEKIMIETSAKFKHHKSFFGWYLPVEDSFEPYLSDHAVEAVNTLADKARTLTPGKQIMISPYGICYADINNKKFAEQIKKLKVDIIAYQDEVGCVREPMPMKQMKENFSILGKIHKETNIQFWANIESFTWEKGDNDRESALIPAAFPRYLSQMTGVSLAGAKEVISFSIYGIFDKPDSEIPIGQPCYSAKAYQDFMDWKEGKGRWPLLETTFKGEIVHSAINKKITSNNHIKDIKRLTDKKLGQETTVDNAWVNFNTRMDIVIDMGKEIKINTLAGRFLHYRKQSVALPSFVHFYVSKDNKEFVKISTVAMEASKNDKFDCWIDIALADNIDTTARYIKVEADSRENNKIYCDEVFVNPN</sequence>
<dbReference type="Pfam" id="PF14488">
    <property type="entry name" value="DUF4434"/>
    <property type="match status" value="1"/>
</dbReference>
<comment type="caution">
    <text evidence="2">The sequence shown here is derived from an EMBL/GenBank/DDBJ whole genome shotgun (WGS) entry which is preliminary data.</text>
</comment>